<keyword evidence="1" id="KW-0175">Coiled coil</keyword>
<feature type="domain" description="WW" evidence="3">
    <location>
        <begin position="698"/>
        <end position="731"/>
    </location>
</feature>
<protein>
    <recommendedName>
        <fullName evidence="3">WW domain-containing protein</fullName>
    </recommendedName>
</protein>
<evidence type="ECO:0000313" key="4">
    <source>
        <dbReference type="EMBL" id="EEY63931.1"/>
    </source>
</evidence>
<dbReference type="GeneID" id="9469890"/>
<dbReference type="VEuPathDB" id="FungiDB:PITG_02441"/>
<dbReference type="RefSeq" id="XP_002907367.1">
    <property type="nucleotide sequence ID" value="XM_002907321.1"/>
</dbReference>
<dbReference type="SUPFAM" id="SSF51045">
    <property type="entry name" value="WW domain"/>
    <property type="match status" value="1"/>
</dbReference>
<dbReference type="eggNOG" id="ENOG502SIPB">
    <property type="taxonomic scope" value="Eukaryota"/>
</dbReference>
<dbReference type="OrthoDB" id="121133at2759"/>
<feature type="coiled-coil region" evidence="1">
    <location>
        <begin position="458"/>
        <end position="521"/>
    </location>
</feature>
<dbReference type="PROSITE" id="PS01159">
    <property type="entry name" value="WW_DOMAIN_1"/>
    <property type="match status" value="1"/>
</dbReference>
<reference evidence="5" key="1">
    <citation type="journal article" date="2009" name="Nature">
        <title>Genome sequence and analysis of the Irish potato famine pathogen Phytophthora infestans.</title>
        <authorList>
            <consortium name="The Broad Institute Genome Sequencing Platform"/>
            <person name="Haas B.J."/>
            <person name="Kamoun S."/>
            <person name="Zody M.C."/>
            <person name="Jiang R.H."/>
            <person name="Handsaker R.E."/>
            <person name="Cano L.M."/>
            <person name="Grabherr M."/>
            <person name="Kodira C.D."/>
            <person name="Raffaele S."/>
            <person name="Torto-Alalibo T."/>
            <person name="Bozkurt T.O."/>
            <person name="Ah-Fong A.M."/>
            <person name="Alvarado L."/>
            <person name="Anderson V.L."/>
            <person name="Armstrong M.R."/>
            <person name="Avrova A."/>
            <person name="Baxter L."/>
            <person name="Beynon J."/>
            <person name="Boevink P.C."/>
            <person name="Bollmann S.R."/>
            <person name="Bos J.I."/>
            <person name="Bulone V."/>
            <person name="Cai G."/>
            <person name="Cakir C."/>
            <person name="Carrington J.C."/>
            <person name="Chawner M."/>
            <person name="Conti L."/>
            <person name="Costanzo S."/>
            <person name="Ewan R."/>
            <person name="Fahlgren N."/>
            <person name="Fischbach M.A."/>
            <person name="Fugelstad J."/>
            <person name="Gilroy E.M."/>
            <person name="Gnerre S."/>
            <person name="Green P.J."/>
            <person name="Grenville-Briggs L.J."/>
            <person name="Griffith J."/>
            <person name="Grunwald N.J."/>
            <person name="Horn K."/>
            <person name="Horner N.R."/>
            <person name="Hu C.H."/>
            <person name="Huitema E."/>
            <person name="Jeong D.H."/>
            <person name="Jones A.M."/>
            <person name="Jones J.D."/>
            <person name="Jones R.W."/>
            <person name="Karlsson E.K."/>
            <person name="Kunjeti S.G."/>
            <person name="Lamour K."/>
            <person name="Liu Z."/>
            <person name="Ma L."/>
            <person name="Maclean D."/>
            <person name="Chibucos M.C."/>
            <person name="McDonald H."/>
            <person name="McWalters J."/>
            <person name="Meijer H.J."/>
            <person name="Morgan W."/>
            <person name="Morris P.F."/>
            <person name="Munro C.A."/>
            <person name="O'Neill K."/>
            <person name="Ospina-Giraldo M."/>
            <person name="Pinzon A."/>
            <person name="Pritchard L."/>
            <person name="Ramsahoye B."/>
            <person name="Ren Q."/>
            <person name="Restrepo S."/>
            <person name="Roy S."/>
            <person name="Sadanandom A."/>
            <person name="Savidor A."/>
            <person name="Schornack S."/>
            <person name="Schwartz D.C."/>
            <person name="Schumann U.D."/>
            <person name="Schwessinger B."/>
            <person name="Seyer L."/>
            <person name="Sharpe T."/>
            <person name="Silvar C."/>
            <person name="Song J."/>
            <person name="Studholme D.J."/>
            <person name="Sykes S."/>
            <person name="Thines M."/>
            <person name="van de Vondervoort P.J."/>
            <person name="Phuntumart V."/>
            <person name="Wawra S."/>
            <person name="Weide R."/>
            <person name="Win J."/>
            <person name="Young C."/>
            <person name="Zhou S."/>
            <person name="Fry W."/>
            <person name="Meyers B.C."/>
            <person name="van West P."/>
            <person name="Ristaino J."/>
            <person name="Govers F."/>
            <person name="Birch P.R."/>
            <person name="Whisson S.C."/>
            <person name="Judelson H.S."/>
            <person name="Nusbaum C."/>
        </authorList>
    </citation>
    <scope>NUCLEOTIDE SEQUENCE [LARGE SCALE GENOMIC DNA]</scope>
    <source>
        <strain evidence="5">T30-4</strain>
    </source>
</reference>
<feature type="compositionally biased region" description="Pro residues" evidence="2">
    <location>
        <begin position="658"/>
        <end position="671"/>
    </location>
</feature>
<evidence type="ECO:0000259" key="3">
    <source>
        <dbReference type="PROSITE" id="PS50020"/>
    </source>
</evidence>
<dbReference type="Gene3D" id="2.20.70.10">
    <property type="match status" value="1"/>
</dbReference>
<dbReference type="KEGG" id="pif:PITG_02441"/>
<evidence type="ECO:0000256" key="1">
    <source>
        <dbReference type="SAM" id="Coils"/>
    </source>
</evidence>
<dbReference type="CDD" id="cd00201">
    <property type="entry name" value="WW"/>
    <property type="match status" value="1"/>
</dbReference>
<name>D0MWB8_PHYIT</name>
<dbReference type="PROSITE" id="PS50020">
    <property type="entry name" value="WW_DOMAIN_2"/>
    <property type="match status" value="1"/>
</dbReference>
<dbReference type="InterPro" id="IPR036020">
    <property type="entry name" value="WW_dom_sf"/>
</dbReference>
<dbReference type="Pfam" id="PF00397">
    <property type="entry name" value="WW"/>
    <property type="match status" value="1"/>
</dbReference>
<dbReference type="InterPro" id="IPR001202">
    <property type="entry name" value="WW_dom"/>
</dbReference>
<feature type="region of interest" description="Disordered" evidence="2">
    <location>
        <begin position="657"/>
        <end position="685"/>
    </location>
</feature>
<organism evidence="4 5">
    <name type="scientific">Phytophthora infestans (strain T30-4)</name>
    <name type="common">Potato late blight agent</name>
    <dbReference type="NCBI Taxonomy" id="403677"/>
    <lineage>
        <taxon>Eukaryota</taxon>
        <taxon>Sar</taxon>
        <taxon>Stramenopiles</taxon>
        <taxon>Oomycota</taxon>
        <taxon>Peronosporomycetes</taxon>
        <taxon>Peronosporales</taxon>
        <taxon>Peronosporaceae</taxon>
        <taxon>Phytophthora</taxon>
    </lineage>
</organism>
<keyword evidence="5" id="KW-1185">Reference proteome</keyword>
<proteinExistence type="predicted"/>
<evidence type="ECO:0000313" key="5">
    <source>
        <dbReference type="Proteomes" id="UP000006643"/>
    </source>
</evidence>
<dbReference type="SMART" id="SM00456">
    <property type="entry name" value="WW"/>
    <property type="match status" value="1"/>
</dbReference>
<sequence length="764" mass="86461">MQFERIVREIELKFDHALSNFLQFCQGEQQYLVTIALDTNRHLIVRARDPIFKFSADFQLCEDEFDYPNLVAQLGSRDFECRQQEIHEVSRELTFAKSPYGLITSDYRPEIDKAMLTIIDRMRVDLRRRHQSHSSRVHVLSLSMVESSAFVSTLRNLLSQVDLPFFWSVSSRKLVLSIESEFLDQHNKSNFQQLVADTLSLQGSQLPPPLRALATFVTHTVSSLLVQYEVVGKYTNVETSWQEFQDFISGQQNTYAVMELHPKGSLLTTRVARASGSGAVQWNFKTQIKIQEPERCDHRIDRPVVFTDTVKVACIPGSTSSSENINFITGESDTPGHFVVISVRRALPHGAESPQPRLYCTAYDPLTSCDYAVEGYPSDWAVDFFNVASNPSYESQWQTMLGSMRLGATITPKLAIAVFNKQSKTDKLVGEGEVSIGSAIVQEGHIFEERVPLRSDQVKNLQDSIAATELSKREAQEQVKQLKAQVQQLSYTSNKTSEDNAERWKRRLEQARQEQFAAEEQHATRLAALQTEIHRLNAISEKHKNVPREASNLKECRLSADASAHVILSAIRGILTSRCPERPYNGLKKALAAEAEVPGKVTFAVLNDVLGDFGLALTVEQRSTLANLLDPEMVGRVAIEDFFIKLCGDAEAYEKVRAPPPKIPTPEPSSPRPSSSPVRSSSVRSKMSWQDMKKFLVLNLPDGWETRFTEKGRPYFCNHSNRSTQWKHPRSEIETIFSEWVQANNAFFHRKSGSARPCQQKNKK</sequence>
<evidence type="ECO:0000256" key="2">
    <source>
        <dbReference type="SAM" id="MobiDB-lite"/>
    </source>
</evidence>
<gene>
    <name evidence="4" type="ORF">PITG_02441</name>
</gene>
<dbReference type="STRING" id="403677.D0MWB8"/>
<dbReference type="HOGENOM" id="CLU_363900_0_0_1"/>
<dbReference type="InParanoid" id="D0MWB8"/>
<dbReference type="Proteomes" id="UP000006643">
    <property type="component" value="Unassembled WGS sequence"/>
</dbReference>
<dbReference type="EMBL" id="DS028120">
    <property type="protein sequence ID" value="EEY63931.1"/>
    <property type="molecule type" value="Genomic_DNA"/>
</dbReference>
<feature type="compositionally biased region" description="Low complexity" evidence="2">
    <location>
        <begin position="672"/>
        <end position="685"/>
    </location>
</feature>
<dbReference type="OMA" id="PYFCNHS"/>
<accession>D0MWB8</accession>
<dbReference type="AlphaFoldDB" id="D0MWB8"/>